<dbReference type="Proteomes" id="UP000054729">
    <property type="component" value="Unassembled WGS sequence"/>
</dbReference>
<dbReference type="OrthoDB" id="5641950at2"/>
<dbReference type="EMBL" id="LNZB01000036">
    <property type="protein sequence ID" value="KTD79411.1"/>
    <property type="molecule type" value="Genomic_DNA"/>
</dbReference>
<reference evidence="1 2" key="1">
    <citation type="submission" date="2015-11" db="EMBL/GenBank/DDBJ databases">
        <title>Genomic analysis of 38 Legionella species identifies large and diverse effector repertoires.</title>
        <authorList>
            <person name="Burstein D."/>
            <person name="Amaro F."/>
            <person name="Zusman T."/>
            <person name="Lifshitz Z."/>
            <person name="Cohen O."/>
            <person name="Gilbert J.A."/>
            <person name="Pupko T."/>
            <person name="Shuman H.A."/>
            <person name="Segal G."/>
        </authorList>
    </citation>
    <scope>NUCLEOTIDE SEQUENCE [LARGE SCALE GENOMIC DNA]</scope>
    <source>
        <strain evidence="1 2">ATCC 51914</strain>
    </source>
</reference>
<comment type="caution">
    <text evidence="1">The sequence shown here is derived from an EMBL/GenBank/DDBJ whole genome shotgun (WGS) entry which is preliminary data.</text>
</comment>
<organism evidence="1 2">
    <name type="scientific">Legionella waltersii</name>
    <dbReference type="NCBI Taxonomy" id="66969"/>
    <lineage>
        <taxon>Bacteria</taxon>
        <taxon>Pseudomonadati</taxon>
        <taxon>Pseudomonadota</taxon>
        <taxon>Gammaproteobacteria</taxon>
        <taxon>Legionellales</taxon>
        <taxon>Legionellaceae</taxon>
        <taxon>Legionella</taxon>
    </lineage>
</organism>
<dbReference type="AlphaFoldDB" id="A0A0W1AE32"/>
<proteinExistence type="predicted"/>
<keyword evidence="2" id="KW-1185">Reference proteome</keyword>
<gene>
    <name evidence="1" type="primary">sdbA_2</name>
    <name evidence="1" type="ORF">Lwal_1483</name>
</gene>
<dbReference type="Gene3D" id="3.40.50.1820">
    <property type="entry name" value="alpha/beta hydrolase"/>
    <property type="match status" value="1"/>
</dbReference>
<evidence type="ECO:0000313" key="2">
    <source>
        <dbReference type="Proteomes" id="UP000054729"/>
    </source>
</evidence>
<name>A0A0W1AE32_9GAMM</name>
<dbReference type="InterPro" id="IPR029058">
    <property type="entry name" value="AB_hydrolase_fold"/>
</dbReference>
<accession>A0A0W1AE32</accession>
<protein>
    <submittedName>
        <fullName evidence="1">SdbA protein, substrate of the Dot/Icm system</fullName>
    </submittedName>
</protein>
<dbReference type="STRING" id="66969.Lwal_1483"/>
<sequence>MKIKHNYYSLEKDKKSFWEHLWDTITIPIKIPGWIISFLFARNITHIALNPSNAPQQRDIHLTKTSTNPEQDIVVINFKPRTPYKWFNDVLIKLTNTLTALPFITPDLRSRLQFDKTRDKKHIDWLLNEVDELLKGNSTQKHCKNKTFDWSRIHFKGLEFLDTKMRGYLFEQLHEKYGPEAYQTPRRTNIEFFTLKTADGSELDSAQVNGPDECNKPMSERKFVLTCIARDQNFISWIKDLNYTATKLGATAISFNYRGVDLSRGMVWTENNMVDDVMAQVQRLIFLGAKPENICLDGMCLGGAVATLAAAKLHKMAMRVKLNNERSFRSLPLLVFGFIVPELQTANWWSPLTYARILVAGLVYAILAPIVWLAAWGVDVEKAWDSIPTQDKIYSLVRDDQNHLYDGMVNDRVSSLAAVVDAKIRVIKEKLSKGESLTGEELEILKDSQNSPNFKPSSAALGNPNFICSHFISRQDLVAELGHRPEYTNHDYFLDRLKEKFAFGLGNRTTDETPSQALSQMGLLYQIERPLIVASSTELQSINKVKKITEEIKGKAIITHYPTRGEHIKSYSVNAIAIRIGVWLTSFHFFNGLINGFMRACGYPTFPVYKGFWDEMAILEQKEQQKWRPYVDILLDVYPSGSEFSAFYNATQKHSSSEDIHTILTYRGDTEEKYSKLVKEKIIKRLCNAAIKHVPYTQLILTQGLSVNGLCDAVIEYNNVFLPAFNKENDTDYPLVDIQLFLPEPSSFEFLPCLSSLDELSIEQKQCMEIYTGSMTDSNREAYFGPDSGFKSIHIIAPRVESAAKEQPVVNQSDTTVLTPKVQIVRKISLKRGHLLPSQSIFKNPFDRCGGMSEMDKCKYTDAQQTGASIQFS</sequence>
<dbReference type="PATRIC" id="fig|66969.6.peg.1621"/>
<dbReference type="RefSeq" id="WP_058480176.1">
    <property type="nucleotide sequence ID" value="NZ_CAAAIQ010000023.1"/>
</dbReference>
<dbReference type="SUPFAM" id="SSF53474">
    <property type="entry name" value="alpha/beta-Hydrolases"/>
    <property type="match status" value="1"/>
</dbReference>
<evidence type="ECO:0000313" key="1">
    <source>
        <dbReference type="EMBL" id="KTD79411.1"/>
    </source>
</evidence>